<evidence type="ECO:0000256" key="2">
    <source>
        <dbReference type="ARBA" id="ARBA00022679"/>
    </source>
</evidence>
<keyword evidence="3 8" id="KW-0479">Metal-binding</keyword>
<evidence type="ECO:0000256" key="7">
    <source>
        <dbReference type="ARBA" id="ARBA00023160"/>
    </source>
</evidence>
<keyword evidence="1 8" id="KW-0444">Lipid biosynthesis</keyword>
<dbReference type="EMBL" id="WBJY01000001">
    <property type="protein sequence ID" value="KAB1649322.1"/>
    <property type="molecule type" value="Genomic_DNA"/>
</dbReference>
<dbReference type="Gene3D" id="3.90.470.20">
    <property type="entry name" value="4'-phosphopantetheinyl transferase domain"/>
    <property type="match status" value="1"/>
</dbReference>
<proteinExistence type="inferred from homology"/>
<dbReference type="GO" id="GO:0008897">
    <property type="term" value="F:holo-[acyl-carrier-protein] synthase activity"/>
    <property type="evidence" value="ECO:0007669"/>
    <property type="project" value="UniProtKB-UniRule"/>
</dbReference>
<accession>A0A6H9WEJ0</accession>
<comment type="cofactor">
    <cofactor evidence="8">
        <name>Mg(2+)</name>
        <dbReference type="ChEBI" id="CHEBI:18420"/>
    </cofactor>
</comment>
<name>A0A6H9WEJ0_9MICO</name>
<dbReference type="NCBIfam" id="TIGR00516">
    <property type="entry name" value="acpS"/>
    <property type="match status" value="1"/>
</dbReference>
<keyword evidence="5 8" id="KW-0460">Magnesium</keyword>
<comment type="similarity">
    <text evidence="8">Belongs to the P-Pant transferase superfamily. AcpS family.</text>
</comment>
<sequence length="127" mass="13158">MIVGIGVDTVDHARFVRALERAPALAERLFTSDERALSVTSLAARFAAREAAVKALGGLHGLALRDFPVRREAGGSPEFDLSPATTARLAQLGVATLHLSLTHDAGLATAFVVAEGAVAPPSPPQIP</sequence>
<keyword evidence="4 8" id="KW-0276">Fatty acid metabolism</keyword>
<evidence type="ECO:0000259" key="9">
    <source>
        <dbReference type="Pfam" id="PF01648"/>
    </source>
</evidence>
<evidence type="ECO:0000256" key="6">
    <source>
        <dbReference type="ARBA" id="ARBA00023098"/>
    </source>
</evidence>
<evidence type="ECO:0000256" key="5">
    <source>
        <dbReference type="ARBA" id="ARBA00022842"/>
    </source>
</evidence>
<evidence type="ECO:0000256" key="1">
    <source>
        <dbReference type="ARBA" id="ARBA00022516"/>
    </source>
</evidence>
<dbReference type="InterPro" id="IPR002582">
    <property type="entry name" value="ACPS"/>
</dbReference>
<gene>
    <name evidence="8" type="primary">acpS</name>
    <name evidence="10" type="ORF">F8O04_03350</name>
</gene>
<dbReference type="EC" id="2.7.8.7" evidence="8"/>
<dbReference type="OrthoDB" id="517356at2"/>
<dbReference type="Proteomes" id="UP000431744">
    <property type="component" value="Unassembled WGS sequence"/>
</dbReference>
<dbReference type="InterPro" id="IPR008278">
    <property type="entry name" value="4-PPantetheinyl_Trfase_dom"/>
</dbReference>
<dbReference type="RefSeq" id="WP_158027912.1">
    <property type="nucleotide sequence ID" value="NZ_BMHG01000001.1"/>
</dbReference>
<feature type="binding site" evidence="8">
    <location>
        <position position="50"/>
    </location>
    <ligand>
        <name>Mg(2+)</name>
        <dbReference type="ChEBI" id="CHEBI:18420"/>
    </ligand>
</feature>
<evidence type="ECO:0000313" key="10">
    <source>
        <dbReference type="EMBL" id="KAB1649322.1"/>
    </source>
</evidence>
<feature type="binding site" evidence="8">
    <location>
        <position position="8"/>
    </location>
    <ligand>
        <name>Mg(2+)</name>
        <dbReference type="ChEBI" id="CHEBI:18420"/>
    </ligand>
</feature>
<keyword evidence="11" id="KW-1185">Reference proteome</keyword>
<dbReference type="GO" id="GO:0000287">
    <property type="term" value="F:magnesium ion binding"/>
    <property type="evidence" value="ECO:0007669"/>
    <property type="project" value="UniProtKB-UniRule"/>
</dbReference>
<organism evidence="10 11">
    <name type="scientific">Pseudoclavibacter endophyticus</name>
    <dbReference type="NCBI Taxonomy" id="1778590"/>
    <lineage>
        <taxon>Bacteria</taxon>
        <taxon>Bacillati</taxon>
        <taxon>Actinomycetota</taxon>
        <taxon>Actinomycetes</taxon>
        <taxon>Micrococcales</taxon>
        <taxon>Microbacteriaceae</taxon>
        <taxon>Pseudoclavibacter</taxon>
    </lineage>
</organism>
<protein>
    <recommendedName>
        <fullName evidence="8">Holo-[acyl-carrier-protein] synthase</fullName>
        <shortName evidence="8">Holo-ACP synthase</shortName>
        <ecNumber evidence="8">2.7.8.7</ecNumber>
    </recommendedName>
    <alternativeName>
        <fullName evidence="8">4'-phosphopantetheinyl transferase AcpS</fullName>
    </alternativeName>
</protein>
<dbReference type="Pfam" id="PF01648">
    <property type="entry name" value="ACPS"/>
    <property type="match status" value="1"/>
</dbReference>
<dbReference type="HAMAP" id="MF_00101">
    <property type="entry name" value="AcpS"/>
    <property type="match status" value="1"/>
</dbReference>
<dbReference type="InterPro" id="IPR037143">
    <property type="entry name" value="4-PPantetheinyl_Trfase_dom_sf"/>
</dbReference>
<evidence type="ECO:0000256" key="8">
    <source>
        <dbReference type="HAMAP-Rule" id="MF_00101"/>
    </source>
</evidence>
<dbReference type="InterPro" id="IPR004568">
    <property type="entry name" value="Ppantetheine-prot_Trfase_dom"/>
</dbReference>
<keyword evidence="8" id="KW-0963">Cytoplasm</keyword>
<keyword evidence="6 8" id="KW-0443">Lipid metabolism</keyword>
<dbReference type="NCBIfam" id="NF000832">
    <property type="entry name" value="PRK00070.3-2"/>
    <property type="match status" value="1"/>
</dbReference>
<dbReference type="NCBIfam" id="TIGR00556">
    <property type="entry name" value="pantethn_trn"/>
    <property type="match status" value="1"/>
</dbReference>
<comment type="catalytic activity">
    <reaction evidence="8">
        <text>apo-[ACP] + CoA = holo-[ACP] + adenosine 3',5'-bisphosphate + H(+)</text>
        <dbReference type="Rhea" id="RHEA:12068"/>
        <dbReference type="Rhea" id="RHEA-COMP:9685"/>
        <dbReference type="Rhea" id="RHEA-COMP:9690"/>
        <dbReference type="ChEBI" id="CHEBI:15378"/>
        <dbReference type="ChEBI" id="CHEBI:29999"/>
        <dbReference type="ChEBI" id="CHEBI:57287"/>
        <dbReference type="ChEBI" id="CHEBI:58343"/>
        <dbReference type="ChEBI" id="CHEBI:64479"/>
        <dbReference type="EC" id="2.7.8.7"/>
    </reaction>
</comment>
<keyword evidence="2 8" id="KW-0808">Transferase</keyword>
<dbReference type="GO" id="GO:0005737">
    <property type="term" value="C:cytoplasm"/>
    <property type="evidence" value="ECO:0007669"/>
    <property type="project" value="UniProtKB-SubCell"/>
</dbReference>
<dbReference type="GO" id="GO:0006633">
    <property type="term" value="P:fatty acid biosynthetic process"/>
    <property type="evidence" value="ECO:0007669"/>
    <property type="project" value="UniProtKB-UniRule"/>
</dbReference>
<evidence type="ECO:0000256" key="4">
    <source>
        <dbReference type="ARBA" id="ARBA00022832"/>
    </source>
</evidence>
<evidence type="ECO:0000256" key="3">
    <source>
        <dbReference type="ARBA" id="ARBA00022723"/>
    </source>
</evidence>
<comment type="caution">
    <text evidence="10">The sequence shown here is derived from an EMBL/GenBank/DDBJ whole genome shotgun (WGS) entry which is preliminary data.</text>
</comment>
<evidence type="ECO:0000313" key="11">
    <source>
        <dbReference type="Proteomes" id="UP000431744"/>
    </source>
</evidence>
<dbReference type="SUPFAM" id="SSF56214">
    <property type="entry name" value="4'-phosphopantetheinyl transferase"/>
    <property type="match status" value="1"/>
</dbReference>
<dbReference type="AlphaFoldDB" id="A0A6H9WEJ0"/>
<keyword evidence="7 8" id="KW-0275">Fatty acid biosynthesis</keyword>
<reference evidence="10 11" key="1">
    <citation type="submission" date="2019-09" db="EMBL/GenBank/DDBJ databases">
        <title>Phylogeny of genus Pseudoclavibacter and closely related genus.</title>
        <authorList>
            <person name="Li Y."/>
        </authorList>
    </citation>
    <scope>NUCLEOTIDE SEQUENCE [LARGE SCALE GENOMIC DNA]</scope>
    <source>
        <strain evidence="10 11">EGI 60007</strain>
    </source>
</reference>
<feature type="domain" description="4'-phosphopantetheinyl transferase" evidence="9">
    <location>
        <begin position="4"/>
        <end position="93"/>
    </location>
</feature>
<comment type="subcellular location">
    <subcellularLocation>
        <location evidence="8">Cytoplasm</location>
    </subcellularLocation>
</comment>
<comment type="function">
    <text evidence="8">Transfers the 4'-phosphopantetheine moiety from coenzyme A to a Ser of acyl-carrier-protein.</text>
</comment>